<dbReference type="HOGENOM" id="CLU_004083_5_3_1"/>
<dbReference type="Proteomes" id="UP000024376">
    <property type="component" value="Unassembled WGS sequence"/>
</dbReference>
<dbReference type="CDD" id="cd00067">
    <property type="entry name" value="GAL4"/>
    <property type="match status" value="1"/>
</dbReference>
<dbReference type="EMBL" id="KI911179">
    <property type="protein sequence ID" value="ETR97003.1"/>
    <property type="molecule type" value="Genomic_DNA"/>
</dbReference>
<dbReference type="OrthoDB" id="2269373at2759"/>
<dbReference type="Pfam" id="PF04082">
    <property type="entry name" value="Fungal_trans"/>
    <property type="match status" value="1"/>
</dbReference>
<dbReference type="CDD" id="cd12148">
    <property type="entry name" value="fungal_TF_MHR"/>
    <property type="match status" value="1"/>
</dbReference>
<dbReference type="InterPro" id="IPR036864">
    <property type="entry name" value="Zn2-C6_fun-type_DNA-bd_sf"/>
</dbReference>
<dbReference type="GO" id="GO:0008270">
    <property type="term" value="F:zinc ion binding"/>
    <property type="evidence" value="ECO:0007669"/>
    <property type="project" value="InterPro"/>
</dbReference>
<reference evidence="6" key="1">
    <citation type="journal article" date="2013" name="Ind. Biotechnol.">
        <title>Comparative genomics analysis of Trichoderma reesei strains.</title>
        <authorList>
            <person name="Koike H."/>
            <person name="Aerts A."/>
            <person name="LaButti K."/>
            <person name="Grigoriev I.V."/>
            <person name="Baker S.E."/>
        </authorList>
    </citation>
    <scope>NUCLEOTIDE SEQUENCE [LARGE SCALE GENOMIC DNA]</scope>
    <source>
        <strain evidence="6">ATCC 56765 / BCRC 32924 / NRRL 11460 / Rut C-30</strain>
    </source>
</reference>
<dbReference type="GO" id="GO:0006351">
    <property type="term" value="P:DNA-templated transcription"/>
    <property type="evidence" value="ECO:0007669"/>
    <property type="project" value="InterPro"/>
</dbReference>
<keyword evidence="2" id="KW-0479">Metal-binding</keyword>
<evidence type="ECO:0000256" key="2">
    <source>
        <dbReference type="ARBA" id="ARBA00022723"/>
    </source>
</evidence>
<sequence>MPQHSYSCVACARRKVKCDRLEPCSSCCKSRAACIYRAPVPSQRHRRRLTQGDLLSRVRELESILDSHGIPFEALGNSWIRSHWEDKLVGGPETRTVPEPTASVDSATAGAAWLWSSLPELKTPPISQLAQHDETVTTPSLLLSPYPLCTAPEQYELHPDPKHVFKLWQAFADNVNPLTKFIHAPTLQQKILETAWTVETVAKPLEATMFAVYALAVASMKPAICRDVFGETRSVLMNRYRMGALRALSGTNLFATRDLHVLQALTLIIMIDPQSDFAITAVAVAMRIAHRLGLHRVAKDPHTPFFEQEMQVRLWWYIRGLNSRVRRGMGLLSTVDDLGDVRLPMNVNDADLHPLMEKPPAVQHTAATEMVYCLMKYDLWKFVRKSSQFSGGLDPREKAAEFITSTSAESMAKKKMVLGEVDRMLQEKYLAHLDPSIPLHQLSAALAGLTIHNQRFLMFHPRNQPEGGRYMSQVDQDLVFESSVTLLELNLEVRNSSFSTKLVDHMICRTQVDAFVHMVSELRHRTSGPLVETAWTLVEEVYGQQSLMPPSDDEFFAELANLILRAWETRYKAFDQVAVVPKFIETLQAARQRAETTEGPAAEGEELQTVRMGDLIQDEAVDWTYWNELLQP</sequence>
<dbReference type="GO" id="GO:0000981">
    <property type="term" value="F:DNA-binding transcription factor activity, RNA polymerase II-specific"/>
    <property type="evidence" value="ECO:0007669"/>
    <property type="project" value="InterPro"/>
</dbReference>
<dbReference type="InterPro" id="IPR001138">
    <property type="entry name" value="Zn2Cys6_DnaBD"/>
</dbReference>
<dbReference type="GO" id="GO:0003677">
    <property type="term" value="F:DNA binding"/>
    <property type="evidence" value="ECO:0007669"/>
    <property type="project" value="InterPro"/>
</dbReference>
<organism evidence="5 6">
    <name type="scientific">Hypocrea jecorina (strain ATCC 56765 / BCRC 32924 / NRRL 11460 / Rut C-30)</name>
    <name type="common">Trichoderma reesei</name>
    <dbReference type="NCBI Taxonomy" id="1344414"/>
    <lineage>
        <taxon>Eukaryota</taxon>
        <taxon>Fungi</taxon>
        <taxon>Dikarya</taxon>
        <taxon>Ascomycota</taxon>
        <taxon>Pezizomycotina</taxon>
        <taxon>Sordariomycetes</taxon>
        <taxon>Hypocreomycetidae</taxon>
        <taxon>Hypocreales</taxon>
        <taxon>Hypocreaceae</taxon>
        <taxon>Trichoderma</taxon>
    </lineage>
</organism>
<evidence type="ECO:0000313" key="5">
    <source>
        <dbReference type="EMBL" id="ETR97003.1"/>
    </source>
</evidence>
<dbReference type="InterPro" id="IPR007219">
    <property type="entry name" value="XnlR_reg_dom"/>
</dbReference>
<dbReference type="SMART" id="SM00066">
    <property type="entry name" value="GAL4"/>
    <property type="match status" value="1"/>
</dbReference>
<dbReference type="PROSITE" id="PS00463">
    <property type="entry name" value="ZN2_CY6_FUNGAL_1"/>
    <property type="match status" value="1"/>
</dbReference>
<name>A0A024RVA7_HYPJR</name>
<evidence type="ECO:0000313" key="6">
    <source>
        <dbReference type="Proteomes" id="UP000024376"/>
    </source>
</evidence>
<dbReference type="Gene3D" id="4.10.240.10">
    <property type="entry name" value="Zn(2)-C6 fungal-type DNA-binding domain"/>
    <property type="match status" value="1"/>
</dbReference>
<dbReference type="GO" id="GO:0005634">
    <property type="term" value="C:nucleus"/>
    <property type="evidence" value="ECO:0007669"/>
    <property type="project" value="UniProtKB-SubCell"/>
</dbReference>
<dbReference type="InterPro" id="IPR050613">
    <property type="entry name" value="Sec_Metabolite_Reg"/>
</dbReference>
<dbReference type="SMART" id="SM00906">
    <property type="entry name" value="Fungal_trans"/>
    <property type="match status" value="1"/>
</dbReference>
<accession>A0A024RVA7</accession>
<keyword evidence="3" id="KW-0539">Nucleus</keyword>
<evidence type="ECO:0000259" key="4">
    <source>
        <dbReference type="PROSITE" id="PS50048"/>
    </source>
</evidence>
<protein>
    <recommendedName>
        <fullName evidence="4">Zn(2)-C6 fungal-type domain-containing protein</fullName>
    </recommendedName>
</protein>
<dbReference type="KEGG" id="trr:M419DRAFT_134848"/>
<comment type="subcellular location">
    <subcellularLocation>
        <location evidence="1">Nucleus</location>
    </subcellularLocation>
</comment>
<dbReference type="PANTHER" id="PTHR31001:SF85">
    <property type="entry name" value="ZN(II)2CYS6 TRANSCRIPTION FACTOR (EUROFUNG)"/>
    <property type="match status" value="1"/>
</dbReference>
<dbReference type="Pfam" id="PF00172">
    <property type="entry name" value="Zn_clus"/>
    <property type="match status" value="1"/>
</dbReference>
<feature type="domain" description="Zn(2)-C6 fungal-type" evidence="4">
    <location>
        <begin position="7"/>
        <end position="36"/>
    </location>
</feature>
<evidence type="ECO:0000256" key="1">
    <source>
        <dbReference type="ARBA" id="ARBA00004123"/>
    </source>
</evidence>
<dbReference type="AlphaFoldDB" id="A0A024RVA7"/>
<dbReference type="PROSITE" id="PS50048">
    <property type="entry name" value="ZN2_CY6_FUNGAL_2"/>
    <property type="match status" value="1"/>
</dbReference>
<dbReference type="PANTHER" id="PTHR31001">
    <property type="entry name" value="UNCHARACTERIZED TRANSCRIPTIONAL REGULATORY PROTEIN"/>
    <property type="match status" value="1"/>
</dbReference>
<gene>
    <name evidence="5" type="ORF">M419DRAFT_134848</name>
</gene>
<dbReference type="SUPFAM" id="SSF57701">
    <property type="entry name" value="Zn2/Cys6 DNA-binding domain"/>
    <property type="match status" value="1"/>
</dbReference>
<proteinExistence type="predicted"/>
<evidence type="ECO:0000256" key="3">
    <source>
        <dbReference type="ARBA" id="ARBA00023242"/>
    </source>
</evidence>